<name>A0A0E9QP89_ANGAN</name>
<accession>A0A0E9QP89</accession>
<dbReference type="EMBL" id="GBXM01089846">
    <property type="protein sequence ID" value="JAH18731.1"/>
    <property type="molecule type" value="Transcribed_RNA"/>
</dbReference>
<protein>
    <submittedName>
        <fullName evidence="2">Uncharacterized protein</fullName>
    </submittedName>
</protein>
<evidence type="ECO:0000256" key="1">
    <source>
        <dbReference type="SAM" id="MobiDB-lite"/>
    </source>
</evidence>
<dbReference type="AlphaFoldDB" id="A0A0E9QP89"/>
<proteinExistence type="predicted"/>
<feature type="region of interest" description="Disordered" evidence="1">
    <location>
        <begin position="1"/>
        <end position="25"/>
    </location>
</feature>
<reference evidence="2" key="2">
    <citation type="journal article" date="2015" name="Fish Shellfish Immunol.">
        <title>Early steps in the European eel (Anguilla anguilla)-Vibrio vulnificus interaction in the gills: Role of the RtxA13 toxin.</title>
        <authorList>
            <person name="Callol A."/>
            <person name="Pajuelo D."/>
            <person name="Ebbesson L."/>
            <person name="Teles M."/>
            <person name="MacKenzie S."/>
            <person name="Amaro C."/>
        </authorList>
    </citation>
    <scope>NUCLEOTIDE SEQUENCE</scope>
</reference>
<evidence type="ECO:0000313" key="2">
    <source>
        <dbReference type="EMBL" id="JAH18731.1"/>
    </source>
</evidence>
<sequence>MCAKLMLGSRVKSSEGGFSGRVSHR</sequence>
<organism evidence="2">
    <name type="scientific">Anguilla anguilla</name>
    <name type="common">European freshwater eel</name>
    <name type="synonym">Muraena anguilla</name>
    <dbReference type="NCBI Taxonomy" id="7936"/>
    <lineage>
        <taxon>Eukaryota</taxon>
        <taxon>Metazoa</taxon>
        <taxon>Chordata</taxon>
        <taxon>Craniata</taxon>
        <taxon>Vertebrata</taxon>
        <taxon>Euteleostomi</taxon>
        <taxon>Actinopterygii</taxon>
        <taxon>Neopterygii</taxon>
        <taxon>Teleostei</taxon>
        <taxon>Anguilliformes</taxon>
        <taxon>Anguillidae</taxon>
        <taxon>Anguilla</taxon>
    </lineage>
</organism>
<reference evidence="2" key="1">
    <citation type="submission" date="2014-11" db="EMBL/GenBank/DDBJ databases">
        <authorList>
            <person name="Amaro Gonzalez C."/>
        </authorList>
    </citation>
    <scope>NUCLEOTIDE SEQUENCE</scope>
</reference>